<comment type="catalytic activity">
    <reaction evidence="1 8 9">
        <text>[protein]-peptidylproline (omega=180) = [protein]-peptidylproline (omega=0)</text>
        <dbReference type="Rhea" id="RHEA:16237"/>
        <dbReference type="Rhea" id="RHEA-COMP:10747"/>
        <dbReference type="Rhea" id="RHEA-COMP:10748"/>
        <dbReference type="ChEBI" id="CHEBI:83833"/>
        <dbReference type="ChEBI" id="CHEBI:83834"/>
        <dbReference type="EC" id="5.2.1.8"/>
    </reaction>
</comment>
<evidence type="ECO:0000256" key="9">
    <source>
        <dbReference type="RuleBase" id="RU003915"/>
    </source>
</evidence>
<dbReference type="AlphaFoldDB" id="D6GUS4"/>
<comment type="similarity">
    <text evidence="3 9">Belongs to the FKBP-type PPIase family.</text>
</comment>
<dbReference type="InterPro" id="IPR001179">
    <property type="entry name" value="PPIase_FKBP_dom"/>
</dbReference>
<accession>D6GUS4</accession>
<name>D6GUS4_PARA5</name>
<proteinExistence type="inferred from homology"/>
<dbReference type="Proteomes" id="UP000009376">
    <property type="component" value="Unassembled WGS sequence"/>
</dbReference>
<reference evidence="11 12" key="1">
    <citation type="journal article" date="2010" name="Proc. Natl. Acad. Sci. U.S.A.">
        <title>Enigmatic, ultrasmall, uncultivated Archaea.</title>
        <authorList>
            <person name="Baker B.J."/>
            <person name="Comolli L.R."/>
            <person name="Dick G.J."/>
            <person name="Hauser L.J."/>
            <person name="Hyatt D."/>
            <person name="Dill B.D."/>
            <person name="Land M.L."/>
            <person name="Verberkmoes N.C."/>
            <person name="Hettich R.L."/>
            <person name="Banfield J.F."/>
        </authorList>
    </citation>
    <scope>NUCLEOTIDE SEQUENCE [LARGE SCALE GENOMIC DNA]</scope>
</reference>
<keyword evidence="6" id="KW-0143">Chaperone</keyword>
<evidence type="ECO:0000256" key="3">
    <source>
        <dbReference type="ARBA" id="ARBA00006577"/>
    </source>
</evidence>
<dbReference type="PROSITE" id="PS50059">
    <property type="entry name" value="FKBP_PPIASE"/>
    <property type="match status" value="1"/>
</dbReference>
<dbReference type="SUPFAM" id="SSF54534">
    <property type="entry name" value="FKBP-like"/>
    <property type="match status" value="1"/>
</dbReference>
<keyword evidence="5 8" id="KW-0697">Rotamase</keyword>
<dbReference type="PANTHER" id="PTHR47861">
    <property type="entry name" value="FKBP-TYPE PEPTIDYL-PROLYL CIS-TRANS ISOMERASE SLYD"/>
    <property type="match status" value="1"/>
</dbReference>
<dbReference type="EC" id="5.2.1.8" evidence="9"/>
<sequence length="140" mass="15368">MENSEVKKGDKIKVIYTGYLEDGSIFDSNKDKEPLSFEVGSGYVIKGFDDAVMGMKIGEKKVVDIPSDKAYGDRHDDMVIKIPKTQFEGMDEIKIGTAVSASNGMHATIIAVDENEATLDFNFPLAGKNLKFEIEVVAIN</sequence>
<evidence type="ECO:0000256" key="4">
    <source>
        <dbReference type="ARBA" id="ARBA00022490"/>
    </source>
</evidence>
<evidence type="ECO:0000256" key="2">
    <source>
        <dbReference type="ARBA" id="ARBA00004496"/>
    </source>
</evidence>
<evidence type="ECO:0000259" key="10">
    <source>
        <dbReference type="PROSITE" id="PS50059"/>
    </source>
</evidence>
<protein>
    <recommendedName>
        <fullName evidence="9">Peptidyl-prolyl cis-trans isomerase</fullName>
        <ecNumber evidence="9">5.2.1.8</ecNumber>
    </recommendedName>
</protein>
<evidence type="ECO:0000256" key="5">
    <source>
        <dbReference type="ARBA" id="ARBA00023110"/>
    </source>
</evidence>
<evidence type="ECO:0000313" key="11">
    <source>
        <dbReference type="EMBL" id="EFD93064.1"/>
    </source>
</evidence>
<dbReference type="InterPro" id="IPR046357">
    <property type="entry name" value="PPIase_dom_sf"/>
</dbReference>
<evidence type="ECO:0000256" key="8">
    <source>
        <dbReference type="PROSITE-ProRule" id="PRU00277"/>
    </source>
</evidence>
<evidence type="ECO:0000256" key="7">
    <source>
        <dbReference type="ARBA" id="ARBA00023235"/>
    </source>
</evidence>
<evidence type="ECO:0000256" key="6">
    <source>
        <dbReference type="ARBA" id="ARBA00023186"/>
    </source>
</evidence>
<dbReference type="GO" id="GO:0042026">
    <property type="term" value="P:protein refolding"/>
    <property type="evidence" value="ECO:0007669"/>
    <property type="project" value="UniProtKB-ARBA"/>
</dbReference>
<gene>
    <name evidence="11" type="ORF">BJBARM5_0220</name>
</gene>
<keyword evidence="7 8" id="KW-0413">Isomerase</keyword>
<organism evidence="11 12">
    <name type="scientific">Candidatus Parvarchaeum acidophilus ARMAN-5</name>
    <dbReference type="NCBI Taxonomy" id="662762"/>
    <lineage>
        <taxon>Archaea</taxon>
        <taxon>Candidatus Parvarchaeota</taxon>
        <taxon>Candidatus Parvarchaeum</taxon>
    </lineage>
</organism>
<evidence type="ECO:0000256" key="1">
    <source>
        <dbReference type="ARBA" id="ARBA00000971"/>
    </source>
</evidence>
<dbReference type="Gene3D" id="3.10.50.40">
    <property type="match status" value="1"/>
</dbReference>
<dbReference type="GO" id="GO:0003755">
    <property type="term" value="F:peptidyl-prolyl cis-trans isomerase activity"/>
    <property type="evidence" value="ECO:0007669"/>
    <property type="project" value="UniProtKB-UniRule"/>
</dbReference>
<evidence type="ECO:0000313" key="12">
    <source>
        <dbReference type="Proteomes" id="UP000009376"/>
    </source>
</evidence>
<feature type="domain" description="PPIase FKBP-type" evidence="10">
    <location>
        <begin position="9"/>
        <end position="83"/>
    </location>
</feature>
<dbReference type="Pfam" id="PF00254">
    <property type="entry name" value="FKBP_C"/>
    <property type="match status" value="1"/>
</dbReference>
<keyword evidence="4" id="KW-0963">Cytoplasm</keyword>
<dbReference type="EMBL" id="GG745547">
    <property type="protein sequence ID" value="EFD93064.1"/>
    <property type="molecule type" value="Genomic_DNA"/>
</dbReference>
<dbReference type="PANTHER" id="PTHR47861:SF3">
    <property type="entry name" value="FKBP-TYPE PEPTIDYL-PROLYL CIS-TRANS ISOMERASE SLYD"/>
    <property type="match status" value="1"/>
</dbReference>
<dbReference type="GO" id="GO:0005737">
    <property type="term" value="C:cytoplasm"/>
    <property type="evidence" value="ECO:0007669"/>
    <property type="project" value="UniProtKB-SubCell"/>
</dbReference>
<comment type="subcellular location">
    <subcellularLocation>
        <location evidence="2">Cytoplasm</location>
    </subcellularLocation>
</comment>